<protein>
    <recommendedName>
        <fullName evidence="3">Alpha/beta hydrolase fold-3 domain-containing protein</fullName>
    </recommendedName>
</protein>
<comment type="caution">
    <text evidence="4">The sequence shown here is derived from an EMBL/GenBank/DDBJ whole genome shotgun (WGS) entry which is preliminary data.</text>
</comment>
<gene>
    <name evidence="4" type="ORF">CCMP2556_LOCUS47596</name>
</gene>
<feature type="compositionally biased region" description="Pro residues" evidence="1">
    <location>
        <begin position="26"/>
        <end position="36"/>
    </location>
</feature>
<dbReference type="SUPFAM" id="SSF53474">
    <property type="entry name" value="alpha/beta-Hydrolases"/>
    <property type="match status" value="1"/>
</dbReference>
<reference evidence="4 5" key="1">
    <citation type="submission" date="2024-02" db="EMBL/GenBank/DDBJ databases">
        <authorList>
            <person name="Chen Y."/>
            <person name="Shah S."/>
            <person name="Dougan E. K."/>
            <person name="Thang M."/>
            <person name="Chan C."/>
        </authorList>
    </citation>
    <scope>NUCLEOTIDE SEQUENCE [LARGE SCALE GENOMIC DNA]</scope>
</reference>
<sequence>MLELSWCLLALQLLLFLFTLRRAARPAPPPPPPPAPVDVEAAVAEAPRAKKGKGKRQVVHIRPEDRRPPAVPPQVRPLRPRADARVDPAQLVLVAGAEAARGAARAAVLILPGGNYDNCNLRGPLEVALWLQSLGLAAYILRFRLRTEGHFWPAQLEDGLEALRLIGEEVAKRPIGVLGFSAGGHLASVLATHHPHLLAFHILIYGSTDVETPAWDPWLTRLGYPGIDFNTVKAVNAQTPPLFAAVSTEDEIASYEENTRPYVDACRRCRVPVEVVLAKMGSHGHGMVDLWTKPCEAWLRAHHWAPKKRKRSK</sequence>
<evidence type="ECO:0000256" key="1">
    <source>
        <dbReference type="SAM" id="MobiDB-lite"/>
    </source>
</evidence>
<evidence type="ECO:0000259" key="3">
    <source>
        <dbReference type="Pfam" id="PF07859"/>
    </source>
</evidence>
<dbReference type="InterPro" id="IPR013094">
    <property type="entry name" value="AB_hydrolase_3"/>
</dbReference>
<proteinExistence type="predicted"/>
<evidence type="ECO:0000313" key="5">
    <source>
        <dbReference type="Proteomes" id="UP001642484"/>
    </source>
</evidence>
<feature type="region of interest" description="Disordered" evidence="1">
    <location>
        <begin position="26"/>
        <end position="77"/>
    </location>
</feature>
<dbReference type="InterPro" id="IPR029058">
    <property type="entry name" value="AB_hydrolase_fold"/>
</dbReference>
<dbReference type="Gene3D" id="3.40.50.1820">
    <property type="entry name" value="alpha/beta hydrolase"/>
    <property type="match status" value="1"/>
</dbReference>
<dbReference type="EMBL" id="CAXAMN010026139">
    <property type="protein sequence ID" value="CAK9100856.1"/>
    <property type="molecule type" value="Genomic_DNA"/>
</dbReference>
<dbReference type="Pfam" id="PF07859">
    <property type="entry name" value="Abhydrolase_3"/>
    <property type="match status" value="1"/>
</dbReference>
<dbReference type="Proteomes" id="UP001642484">
    <property type="component" value="Unassembled WGS sequence"/>
</dbReference>
<feature type="domain" description="Alpha/beta hydrolase fold-3" evidence="3">
    <location>
        <begin position="141"/>
        <end position="213"/>
    </location>
</feature>
<evidence type="ECO:0000313" key="4">
    <source>
        <dbReference type="EMBL" id="CAK9100856.1"/>
    </source>
</evidence>
<feature type="signal peptide" evidence="2">
    <location>
        <begin position="1"/>
        <end position="23"/>
    </location>
</feature>
<feature type="chain" id="PRO_5046885434" description="Alpha/beta hydrolase fold-3 domain-containing protein" evidence="2">
    <location>
        <begin position="24"/>
        <end position="313"/>
    </location>
</feature>
<feature type="compositionally biased region" description="Low complexity" evidence="1">
    <location>
        <begin position="37"/>
        <end position="46"/>
    </location>
</feature>
<keyword evidence="2" id="KW-0732">Signal</keyword>
<keyword evidence="5" id="KW-1185">Reference proteome</keyword>
<accession>A0ABP0RNV7</accession>
<evidence type="ECO:0000256" key="2">
    <source>
        <dbReference type="SAM" id="SignalP"/>
    </source>
</evidence>
<name>A0ABP0RNV7_9DINO</name>
<organism evidence="4 5">
    <name type="scientific">Durusdinium trenchii</name>
    <dbReference type="NCBI Taxonomy" id="1381693"/>
    <lineage>
        <taxon>Eukaryota</taxon>
        <taxon>Sar</taxon>
        <taxon>Alveolata</taxon>
        <taxon>Dinophyceae</taxon>
        <taxon>Suessiales</taxon>
        <taxon>Symbiodiniaceae</taxon>
        <taxon>Durusdinium</taxon>
    </lineage>
</organism>
<feature type="compositionally biased region" description="Basic residues" evidence="1">
    <location>
        <begin position="49"/>
        <end position="59"/>
    </location>
</feature>